<sequence>MRVSKWTRNFRPNTDCSIVPVWILFEGLPIHLFDKAALFPIANLIGKPLKVDATTSTLSRRSVARVCVELDLSKDLHNRVWIDNGDLGFFQPVSYESLPLFCPKCCRFGHKIQSCPLNSSSSVPTSPADVKELAKVTQQWIPKTTAPTTIVSSYRSEVSSAELPTQTLVAAQTTAPTTIVSSHRSEVSSAELPT</sequence>
<reference evidence="1 2" key="1">
    <citation type="journal article" date="2014" name="PLoS ONE">
        <title>Global Analysis of Gene Expression Profiles in Physic Nut (Jatropha curcas L.) Seedlings Exposed to Salt Stress.</title>
        <authorList>
            <person name="Zhang L."/>
            <person name="Zhang C."/>
            <person name="Wu P."/>
            <person name="Chen Y."/>
            <person name="Li M."/>
            <person name="Jiang H."/>
            <person name="Wu G."/>
        </authorList>
    </citation>
    <scope>NUCLEOTIDE SEQUENCE [LARGE SCALE GENOMIC DNA]</scope>
    <source>
        <strain evidence="2">cv. GZQX0401</strain>
        <tissue evidence="1">Young leaves</tissue>
    </source>
</reference>
<keyword evidence="2" id="KW-1185">Reference proteome</keyword>
<dbReference type="STRING" id="180498.A0A067KHK9"/>
<evidence type="ECO:0000313" key="2">
    <source>
        <dbReference type="Proteomes" id="UP000027138"/>
    </source>
</evidence>
<accession>A0A067KHK9</accession>
<dbReference type="PANTHER" id="PTHR31286:SF180">
    <property type="entry name" value="OS10G0362600 PROTEIN"/>
    <property type="match status" value="1"/>
</dbReference>
<gene>
    <name evidence="1" type="ORF">JCGZ_14928</name>
</gene>
<protein>
    <submittedName>
        <fullName evidence="1">Uncharacterized protein</fullName>
    </submittedName>
</protein>
<dbReference type="OrthoDB" id="851886at2759"/>
<dbReference type="AlphaFoldDB" id="A0A067KHK9"/>
<name>A0A067KHK9_JATCU</name>
<dbReference type="PANTHER" id="PTHR31286">
    <property type="entry name" value="GLYCINE-RICH CELL WALL STRUCTURAL PROTEIN 1.8-LIKE"/>
    <property type="match status" value="1"/>
</dbReference>
<proteinExistence type="predicted"/>
<organism evidence="1 2">
    <name type="scientific">Jatropha curcas</name>
    <name type="common">Barbados nut</name>
    <dbReference type="NCBI Taxonomy" id="180498"/>
    <lineage>
        <taxon>Eukaryota</taxon>
        <taxon>Viridiplantae</taxon>
        <taxon>Streptophyta</taxon>
        <taxon>Embryophyta</taxon>
        <taxon>Tracheophyta</taxon>
        <taxon>Spermatophyta</taxon>
        <taxon>Magnoliopsida</taxon>
        <taxon>eudicotyledons</taxon>
        <taxon>Gunneridae</taxon>
        <taxon>Pentapetalae</taxon>
        <taxon>rosids</taxon>
        <taxon>fabids</taxon>
        <taxon>Malpighiales</taxon>
        <taxon>Euphorbiaceae</taxon>
        <taxon>Crotonoideae</taxon>
        <taxon>Jatropheae</taxon>
        <taxon>Jatropha</taxon>
    </lineage>
</organism>
<dbReference type="InterPro" id="IPR040256">
    <property type="entry name" value="At4g02000-like"/>
</dbReference>
<dbReference type="Proteomes" id="UP000027138">
    <property type="component" value="Unassembled WGS sequence"/>
</dbReference>
<dbReference type="EMBL" id="KK914597">
    <property type="protein sequence ID" value="KDP31715.1"/>
    <property type="molecule type" value="Genomic_DNA"/>
</dbReference>
<evidence type="ECO:0000313" key="1">
    <source>
        <dbReference type="EMBL" id="KDP31715.1"/>
    </source>
</evidence>